<gene>
    <name evidence="1" type="ORF">D2T29_19685</name>
</gene>
<dbReference type="EMBL" id="SAUY01000038">
    <property type="protein sequence ID" value="RWR26801.1"/>
    <property type="molecule type" value="Genomic_DNA"/>
</dbReference>
<sequence>MVKAVRVHDIAELRGSTRTAGAYDVRVVDGAIRGITFICPCGCGREGYLPARGCGHSHEWDISGDIDCLTANPSVQFVGGCLWHGWLKSGEWVAV</sequence>
<dbReference type="InterPro" id="IPR045384">
    <property type="entry name" value="DUF6527"/>
</dbReference>
<evidence type="ECO:0000313" key="1">
    <source>
        <dbReference type="EMBL" id="RWR26801.1"/>
    </source>
</evidence>
<dbReference type="Proteomes" id="UP000284451">
    <property type="component" value="Unassembled WGS sequence"/>
</dbReference>
<evidence type="ECO:0000313" key="2">
    <source>
        <dbReference type="Proteomes" id="UP000284451"/>
    </source>
</evidence>
<dbReference type="AlphaFoldDB" id="A0A443K211"/>
<proteinExistence type="predicted"/>
<dbReference type="RefSeq" id="WP_128233826.1">
    <property type="nucleotide sequence ID" value="NZ_SAUY01000038.1"/>
</dbReference>
<reference evidence="1 2" key="1">
    <citation type="submission" date="2019-01" db="EMBL/GenBank/DDBJ databases">
        <title>Sinorhodobacter populi sp. nov. isolated from the symptomatic bark tissue of Populus euramericana canker.</title>
        <authorList>
            <person name="Xu G."/>
        </authorList>
    </citation>
    <scope>NUCLEOTIDE SEQUENCE [LARGE SCALE GENOMIC DNA]</scope>
    <source>
        <strain evidence="1 2">07D10-4-3</strain>
    </source>
</reference>
<dbReference type="Pfam" id="PF20137">
    <property type="entry name" value="BubE"/>
    <property type="match status" value="1"/>
</dbReference>
<protein>
    <submittedName>
        <fullName evidence="1">Uncharacterized protein</fullName>
    </submittedName>
</protein>
<comment type="caution">
    <text evidence="1">The sequence shown here is derived from an EMBL/GenBank/DDBJ whole genome shotgun (WGS) entry which is preliminary data.</text>
</comment>
<accession>A0A443K211</accession>
<reference evidence="1 2" key="2">
    <citation type="submission" date="2019-01" db="EMBL/GenBank/DDBJ databases">
        <authorList>
            <person name="Li Y."/>
        </authorList>
    </citation>
    <scope>NUCLEOTIDE SEQUENCE [LARGE SCALE GENOMIC DNA]</scope>
    <source>
        <strain evidence="1 2">07D10-4-3</strain>
    </source>
</reference>
<name>A0A443K211_9RHOB</name>
<organism evidence="1 2">
    <name type="scientific">Paenirhodobacter populi</name>
    <dbReference type="NCBI Taxonomy" id="2306993"/>
    <lineage>
        <taxon>Bacteria</taxon>
        <taxon>Pseudomonadati</taxon>
        <taxon>Pseudomonadota</taxon>
        <taxon>Alphaproteobacteria</taxon>
        <taxon>Rhodobacterales</taxon>
        <taxon>Rhodobacter group</taxon>
        <taxon>Paenirhodobacter</taxon>
    </lineage>
</organism>